<protein>
    <submittedName>
        <fullName evidence="1">Uncharacterized protein</fullName>
    </submittedName>
</protein>
<proteinExistence type="predicted"/>
<reference evidence="1" key="1">
    <citation type="submission" date="2020-04" db="EMBL/GenBank/DDBJ databases">
        <authorList>
            <person name="Chiriac C."/>
            <person name="Salcher M."/>
            <person name="Ghai R."/>
            <person name="Kavagutti S V."/>
        </authorList>
    </citation>
    <scope>NUCLEOTIDE SEQUENCE</scope>
</reference>
<dbReference type="EMBL" id="LR796534">
    <property type="protein sequence ID" value="CAB4150085.1"/>
    <property type="molecule type" value="Genomic_DNA"/>
</dbReference>
<evidence type="ECO:0000313" key="1">
    <source>
        <dbReference type="EMBL" id="CAB4150085.1"/>
    </source>
</evidence>
<gene>
    <name evidence="1" type="ORF">UFOVP549_44</name>
</gene>
<accession>A0A6J5MSE3</accession>
<sequence length="105" mass="11628">MASKKVKKNPLKDMLIQEGKDNLKKINEIADEMGDELLLADGLEAAIIGVTAGSMEPVVVYDHDKCIEIFFVVEGMSEEDAMDHMSYNVTGSYVGSKTPIFIRFI</sequence>
<organism evidence="1">
    <name type="scientific">uncultured Caudovirales phage</name>
    <dbReference type="NCBI Taxonomy" id="2100421"/>
    <lineage>
        <taxon>Viruses</taxon>
        <taxon>Duplodnaviria</taxon>
        <taxon>Heunggongvirae</taxon>
        <taxon>Uroviricota</taxon>
        <taxon>Caudoviricetes</taxon>
        <taxon>Peduoviridae</taxon>
        <taxon>Maltschvirus</taxon>
        <taxon>Maltschvirus maltsch</taxon>
    </lineage>
</organism>
<name>A0A6J5MSE3_9CAUD</name>